<dbReference type="Proteomes" id="UP001487740">
    <property type="component" value="Unassembled WGS sequence"/>
</dbReference>
<sequence>MADKTGAERAIKEPNPVIDGRKANVNLAYLGAKPRGTAAGEDALYGIPLTGMRYPTVLPGQYGLHHNYIYHPSYLPTTAGLLPMTPSALNPTAAALTAAGQQAYFDYTSAAAAAASYPATYQTAAATGIEPYAAAAAVSAGELQAGRAAASHQASAMSQYAAAVPGYSWSLPPAATAAAAAAAGTIPMSPYQAAQPQLQEARMQ</sequence>
<gene>
    <name evidence="1" type="ORF">O3P69_004102</name>
</gene>
<name>A0AAW0UF37_SCYPA</name>
<keyword evidence="2" id="KW-1185">Reference proteome</keyword>
<dbReference type="AlphaFoldDB" id="A0AAW0UF37"/>
<reference evidence="1 2" key="1">
    <citation type="submission" date="2023-03" db="EMBL/GenBank/DDBJ databases">
        <title>High-quality genome of Scylla paramamosain provides insights in environmental adaptation.</title>
        <authorList>
            <person name="Zhang L."/>
        </authorList>
    </citation>
    <scope>NUCLEOTIDE SEQUENCE [LARGE SCALE GENOMIC DNA]</scope>
    <source>
        <strain evidence="1">LZ_2023a</strain>
        <tissue evidence="1">Muscle</tissue>
    </source>
</reference>
<proteinExistence type="predicted"/>
<evidence type="ECO:0000313" key="1">
    <source>
        <dbReference type="EMBL" id="KAK8398772.1"/>
    </source>
</evidence>
<accession>A0AAW0UF37</accession>
<dbReference type="EMBL" id="JARAKH010000012">
    <property type="protein sequence ID" value="KAK8398772.1"/>
    <property type="molecule type" value="Genomic_DNA"/>
</dbReference>
<protein>
    <submittedName>
        <fullName evidence="1">Uncharacterized protein</fullName>
    </submittedName>
</protein>
<organism evidence="1 2">
    <name type="scientific">Scylla paramamosain</name>
    <name type="common">Mud crab</name>
    <dbReference type="NCBI Taxonomy" id="85552"/>
    <lineage>
        <taxon>Eukaryota</taxon>
        <taxon>Metazoa</taxon>
        <taxon>Ecdysozoa</taxon>
        <taxon>Arthropoda</taxon>
        <taxon>Crustacea</taxon>
        <taxon>Multicrustacea</taxon>
        <taxon>Malacostraca</taxon>
        <taxon>Eumalacostraca</taxon>
        <taxon>Eucarida</taxon>
        <taxon>Decapoda</taxon>
        <taxon>Pleocyemata</taxon>
        <taxon>Brachyura</taxon>
        <taxon>Eubrachyura</taxon>
        <taxon>Portunoidea</taxon>
        <taxon>Portunidae</taxon>
        <taxon>Portuninae</taxon>
        <taxon>Scylla</taxon>
    </lineage>
</organism>
<comment type="caution">
    <text evidence="1">The sequence shown here is derived from an EMBL/GenBank/DDBJ whole genome shotgun (WGS) entry which is preliminary data.</text>
</comment>
<evidence type="ECO:0000313" key="2">
    <source>
        <dbReference type="Proteomes" id="UP001487740"/>
    </source>
</evidence>